<dbReference type="Pfam" id="PF00271">
    <property type="entry name" value="Helicase_C"/>
    <property type="match status" value="1"/>
</dbReference>
<keyword evidence="7" id="KW-1185">Reference proteome</keyword>
<evidence type="ECO:0000313" key="7">
    <source>
        <dbReference type="Proteomes" id="UP000887574"/>
    </source>
</evidence>
<dbReference type="Pfam" id="PF21408">
    <property type="entry name" value="MTR4-like_stalk"/>
    <property type="match status" value="1"/>
</dbReference>
<feature type="domain" description="Helicase C-terminal" evidence="6">
    <location>
        <begin position="1"/>
        <end position="116"/>
    </location>
</feature>
<dbReference type="Gene3D" id="1.10.3380.30">
    <property type="match status" value="1"/>
</dbReference>
<dbReference type="Pfam" id="PF13234">
    <property type="entry name" value="MTR4_beta-barrel"/>
    <property type="match status" value="1"/>
</dbReference>
<dbReference type="Proteomes" id="UP000887574">
    <property type="component" value="Unplaced"/>
</dbReference>
<dbReference type="Gene3D" id="3.40.50.300">
    <property type="entry name" value="P-loop containing nucleotide triphosphate hydrolases"/>
    <property type="match status" value="1"/>
</dbReference>
<dbReference type="GO" id="GO:0016787">
    <property type="term" value="F:hydrolase activity"/>
    <property type="evidence" value="ECO:0007669"/>
    <property type="project" value="UniProtKB-KW"/>
</dbReference>
<evidence type="ECO:0000256" key="2">
    <source>
        <dbReference type="ARBA" id="ARBA00022801"/>
    </source>
</evidence>
<organism evidence="7 8">
    <name type="scientific">Ditylenchus dipsaci</name>
    <dbReference type="NCBI Taxonomy" id="166011"/>
    <lineage>
        <taxon>Eukaryota</taxon>
        <taxon>Metazoa</taxon>
        <taxon>Ecdysozoa</taxon>
        <taxon>Nematoda</taxon>
        <taxon>Chromadorea</taxon>
        <taxon>Rhabditida</taxon>
        <taxon>Tylenchina</taxon>
        <taxon>Tylenchomorpha</taxon>
        <taxon>Sphaerularioidea</taxon>
        <taxon>Anguinidae</taxon>
        <taxon>Anguininae</taxon>
        <taxon>Ditylenchus</taxon>
    </lineage>
</organism>
<dbReference type="SUPFAM" id="SSF52540">
    <property type="entry name" value="P-loop containing nucleoside triphosphate hydrolases"/>
    <property type="match status" value="1"/>
</dbReference>
<dbReference type="InterPro" id="IPR001650">
    <property type="entry name" value="Helicase_C-like"/>
</dbReference>
<keyword evidence="4" id="KW-0067">ATP-binding</keyword>
<dbReference type="InterPro" id="IPR012961">
    <property type="entry name" value="Ski2/MTR4_C"/>
</dbReference>
<dbReference type="Gene3D" id="2.40.30.300">
    <property type="match status" value="1"/>
</dbReference>
<dbReference type="InterPro" id="IPR027417">
    <property type="entry name" value="P-loop_NTPase"/>
</dbReference>
<dbReference type="WBParaSite" id="jg16367">
    <property type="protein sequence ID" value="jg16367"/>
    <property type="gene ID" value="jg16367"/>
</dbReference>
<sequence>MLPILKEITEILFSKGLIKVLFVTETFAMGLNMPAKTVLFTSARKFDGSNNRWITSNEYIQMAGRAGRRGIDDRGVVIVMVNQQLSADIAKNIIKGDAEPLNSQFRLTNDMVLNLYASHLTMNPELMVQKSFLNYQNYCLLPSLHQKVCDAKLKLEKCQVPNLLEIQSYHNLGNQIESLKQAMRVRVLEEKTVVPFLQPGRMLKIKWKEVDFGWGVLVDYIRKPRSTAKPLVIVEVAVRLSLDSLQYIKTNISKIRPLGEGETGIVEVVPFTFDCIVAVSTIRLKIPDSLYSSNARRHLGNAIQETYKRMADIIPELDPIDHMKIGDEDLKRDMAQLTKLEHQQKHHKIKSRPDFDDIYESHQQKLKLEEELKEATENFRKTKNLQLENQFECRKMVLKSLNYLDSHDRLATKGEIARQIKSGDSLLLTELICSLTKNPAFDDLSTECWGALLSCCVSGESGPMPKLNADLEQCHTNFKAFVHKLGKYMADKNVDIHVEKYVDSFGAQFMYIVYSWCSGALTTDIVTNTPIFEGTIVNCIRRLEQLVRELITAINVDQSPSNCKLLERHLEVLSKSLKRQIAFAPSLYL</sequence>
<evidence type="ECO:0000256" key="4">
    <source>
        <dbReference type="ARBA" id="ARBA00022840"/>
    </source>
</evidence>
<protein>
    <submittedName>
        <fullName evidence="8">Helicase C-terminal domain-containing protein</fullName>
    </submittedName>
</protein>
<evidence type="ECO:0000256" key="1">
    <source>
        <dbReference type="ARBA" id="ARBA00022741"/>
    </source>
</evidence>
<evidence type="ECO:0000313" key="8">
    <source>
        <dbReference type="WBParaSite" id="jg16367"/>
    </source>
</evidence>
<dbReference type="InterPro" id="IPR025696">
    <property type="entry name" value="Beta-barrel_MTR4"/>
</dbReference>
<dbReference type="PANTHER" id="PTHR12131:SF7">
    <property type="entry name" value="EXOSOME RNA HELICASE MTR4"/>
    <property type="match status" value="1"/>
</dbReference>
<feature type="coiled-coil region" evidence="5">
    <location>
        <begin position="358"/>
        <end position="385"/>
    </location>
</feature>
<dbReference type="SMART" id="SM01142">
    <property type="entry name" value="DSHCT"/>
    <property type="match status" value="1"/>
</dbReference>
<dbReference type="PROSITE" id="PS00018">
    <property type="entry name" value="EF_HAND_1"/>
    <property type="match status" value="1"/>
</dbReference>
<dbReference type="Pfam" id="PF08148">
    <property type="entry name" value="DSHCT"/>
    <property type="match status" value="1"/>
</dbReference>
<dbReference type="InterPro" id="IPR018247">
    <property type="entry name" value="EF_Hand_1_Ca_BS"/>
</dbReference>
<proteinExistence type="predicted"/>
<dbReference type="GO" id="GO:0000460">
    <property type="term" value="P:maturation of 5.8S rRNA"/>
    <property type="evidence" value="ECO:0007669"/>
    <property type="project" value="TreeGrafter"/>
</dbReference>
<dbReference type="AlphaFoldDB" id="A0A915D7I7"/>
<accession>A0A915D7I7</accession>
<dbReference type="PROSITE" id="PS51194">
    <property type="entry name" value="HELICASE_CTER"/>
    <property type="match status" value="1"/>
</dbReference>
<keyword evidence="2" id="KW-0378">Hydrolase</keyword>
<keyword evidence="1" id="KW-0547">Nucleotide-binding</keyword>
<name>A0A915D7I7_9BILA</name>
<evidence type="ECO:0000256" key="3">
    <source>
        <dbReference type="ARBA" id="ARBA00022806"/>
    </source>
</evidence>
<reference evidence="8" key="1">
    <citation type="submission" date="2022-11" db="UniProtKB">
        <authorList>
            <consortium name="WormBaseParasite"/>
        </authorList>
    </citation>
    <scope>IDENTIFICATION</scope>
</reference>
<dbReference type="GO" id="GO:0005524">
    <property type="term" value="F:ATP binding"/>
    <property type="evidence" value="ECO:0007669"/>
    <property type="project" value="UniProtKB-KW"/>
</dbReference>
<dbReference type="InterPro" id="IPR048392">
    <property type="entry name" value="MTR4-like_stalk"/>
</dbReference>
<keyword evidence="5" id="KW-0175">Coiled coil</keyword>
<evidence type="ECO:0000256" key="5">
    <source>
        <dbReference type="SAM" id="Coils"/>
    </source>
</evidence>
<dbReference type="PANTHER" id="PTHR12131">
    <property type="entry name" value="ATP-DEPENDENT RNA AND DNA HELICASE"/>
    <property type="match status" value="1"/>
</dbReference>
<keyword evidence="3" id="KW-0347">Helicase</keyword>
<evidence type="ECO:0000259" key="6">
    <source>
        <dbReference type="PROSITE" id="PS51194"/>
    </source>
</evidence>
<dbReference type="InterPro" id="IPR050699">
    <property type="entry name" value="RNA-DNA_Helicase"/>
</dbReference>
<dbReference type="SMART" id="SM00490">
    <property type="entry name" value="HELICc"/>
    <property type="match status" value="1"/>
</dbReference>
<dbReference type="CDD" id="cd18795">
    <property type="entry name" value="SF2_C_Ski2"/>
    <property type="match status" value="1"/>
</dbReference>
<dbReference type="GO" id="GO:0005634">
    <property type="term" value="C:nucleus"/>
    <property type="evidence" value="ECO:0007669"/>
    <property type="project" value="TreeGrafter"/>
</dbReference>
<dbReference type="GO" id="GO:0004386">
    <property type="term" value="F:helicase activity"/>
    <property type="evidence" value="ECO:0007669"/>
    <property type="project" value="UniProtKB-KW"/>
</dbReference>